<keyword evidence="4" id="KW-0808">Transferase</keyword>
<protein>
    <submittedName>
        <fullName evidence="4">Diguanylate cyclase</fullName>
        <ecNumber evidence="4">2.7.7.65</ecNumber>
    </submittedName>
</protein>
<dbReference type="Pfam" id="PF00990">
    <property type="entry name" value="GGDEF"/>
    <property type="match status" value="1"/>
</dbReference>
<evidence type="ECO:0000256" key="2">
    <source>
        <dbReference type="SAM" id="Phobius"/>
    </source>
</evidence>
<dbReference type="InterPro" id="IPR011622">
    <property type="entry name" value="7TMR_DISM_rcpt_extracell_dom2"/>
</dbReference>
<dbReference type="EMBL" id="JBBUTH010000007">
    <property type="protein sequence ID" value="MEK8051119.1"/>
    <property type="molecule type" value="Genomic_DNA"/>
</dbReference>
<dbReference type="SMART" id="SM00267">
    <property type="entry name" value="GGDEF"/>
    <property type="match status" value="1"/>
</dbReference>
<evidence type="ECO:0000313" key="5">
    <source>
        <dbReference type="Proteomes" id="UP001365405"/>
    </source>
</evidence>
<dbReference type="PROSITE" id="PS50887">
    <property type="entry name" value="GGDEF"/>
    <property type="match status" value="1"/>
</dbReference>
<feature type="transmembrane region" description="Helical" evidence="2">
    <location>
        <begin position="386"/>
        <end position="406"/>
    </location>
</feature>
<dbReference type="GO" id="GO:0052621">
    <property type="term" value="F:diguanylate cyclase activity"/>
    <property type="evidence" value="ECO:0007669"/>
    <property type="project" value="UniProtKB-EC"/>
</dbReference>
<feature type="transmembrane region" description="Helical" evidence="2">
    <location>
        <begin position="418"/>
        <end position="437"/>
    </location>
</feature>
<gene>
    <name evidence="4" type="ORF">AACH10_12785</name>
</gene>
<accession>A0ABU9CGY7</accession>
<dbReference type="Gene3D" id="2.60.40.2380">
    <property type="match status" value="1"/>
</dbReference>
<sequence>MGSWEGRRRGDARHARRAGNGPRAATWRRWIPPALGWLCGTLLLAALLAAATAPARAQVQVQEGGAPLPPHPASWPAVQLHDAAGQVALWPAVRWLADEAAALDAAGALARRAQFTPPATATGTLGLRRGAAWLLLPLHVAGDGNGHWILDVDHASVQHLSYQLLDADGRVLQHGHIGALERRHGRVPTARLTLQPGQAYQLLVRAQSDGPLILPLRLSKPGPFLDDALGSQTLQALLAGLSLALLTHSLCQAWWRRDGLSLRYAFLVASSMTVSLAQFGLAAQFLWPGQPWALRHGAGLAALLAQCASFLYIEAVLRHQPGWRGFSPTMRAGATVMVATAALFAADVIGVTGLSAVAATVGMMPALLGASRAVSLLRQRDATGAYLLLAWAGYYLGIFTLMGVSYGRLPATPWTLHAFQMATVLDLLLFLQVLVLGQRARLARAEHAAGQADHLRSLAETDPLTGLPNRRGLDALLAPMLARAQPGHGLALFMIDLDGFKAVNDGHGHAEGDRLLCAVAARLRSHVRPGDLLARLGGDEFVLVAEGLRQAAEAHALGQHLLQALQAPLRPGTDGPPLGLTAGCVYVEHAAPLDDLLRRADQAMYRGKQAGRGRVEVDGG</sequence>
<comment type="caution">
    <text evidence="4">The sequence shown here is derived from an EMBL/GenBank/DDBJ whole genome shotgun (WGS) entry which is preliminary data.</text>
</comment>
<keyword evidence="2" id="KW-0812">Transmembrane</keyword>
<dbReference type="InterPro" id="IPR029787">
    <property type="entry name" value="Nucleotide_cyclase"/>
</dbReference>
<dbReference type="InterPro" id="IPR052163">
    <property type="entry name" value="DGC-Regulatory_Protein"/>
</dbReference>
<organism evidence="4 5">
    <name type="scientific">Pseudaquabacterium inlustre</name>
    <dbReference type="NCBI Taxonomy" id="2984192"/>
    <lineage>
        <taxon>Bacteria</taxon>
        <taxon>Pseudomonadati</taxon>
        <taxon>Pseudomonadota</taxon>
        <taxon>Betaproteobacteria</taxon>
        <taxon>Burkholderiales</taxon>
        <taxon>Sphaerotilaceae</taxon>
        <taxon>Pseudaquabacterium</taxon>
    </lineage>
</organism>
<dbReference type="Proteomes" id="UP001365405">
    <property type="component" value="Unassembled WGS sequence"/>
</dbReference>
<evidence type="ECO:0000256" key="1">
    <source>
        <dbReference type="SAM" id="MobiDB-lite"/>
    </source>
</evidence>
<dbReference type="InterPro" id="IPR011623">
    <property type="entry name" value="7TMR_DISM_rcpt_extracell_dom1"/>
</dbReference>
<proteinExistence type="predicted"/>
<dbReference type="InterPro" id="IPR043128">
    <property type="entry name" value="Rev_trsase/Diguanyl_cyclase"/>
</dbReference>
<feature type="transmembrane region" description="Helical" evidence="2">
    <location>
        <begin position="352"/>
        <end position="374"/>
    </location>
</feature>
<dbReference type="SUPFAM" id="SSF55073">
    <property type="entry name" value="Nucleotide cyclase"/>
    <property type="match status" value="1"/>
</dbReference>
<dbReference type="Pfam" id="PF07695">
    <property type="entry name" value="7TMR-DISM_7TM"/>
    <property type="match status" value="1"/>
</dbReference>
<feature type="domain" description="GGDEF" evidence="3">
    <location>
        <begin position="488"/>
        <end position="620"/>
    </location>
</feature>
<dbReference type="PANTHER" id="PTHR46663">
    <property type="entry name" value="DIGUANYLATE CYCLASE DGCT-RELATED"/>
    <property type="match status" value="1"/>
</dbReference>
<dbReference type="Pfam" id="PF07696">
    <property type="entry name" value="7TMR-DISMED2"/>
    <property type="match status" value="1"/>
</dbReference>
<keyword evidence="2" id="KW-1133">Transmembrane helix</keyword>
<feature type="region of interest" description="Disordered" evidence="1">
    <location>
        <begin position="1"/>
        <end position="23"/>
    </location>
</feature>
<dbReference type="InterPro" id="IPR000160">
    <property type="entry name" value="GGDEF_dom"/>
</dbReference>
<keyword evidence="4" id="KW-0548">Nucleotidyltransferase</keyword>
<feature type="transmembrane region" description="Helical" evidence="2">
    <location>
        <begin position="264"/>
        <end position="287"/>
    </location>
</feature>
<dbReference type="PANTHER" id="PTHR46663:SF2">
    <property type="entry name" value="GGDEF DOMAIN-CONTAINING PROTEIN"/>
    <property type="match status" value="1"/>
</dbReference>
<dbReference type="CDD" id="cd01949">
    <property type="entry name" value="GGDEF"/>
    <property type="match status" value="1"/>
</dbReference>
<keyword evidence="5" id="KW-1185">Reference proteome</keyword>
<dbReference type="EC" id="2.7.7.65" evidence="4"/>
<evidence type="ECO:0000259" key="3">
    <source>
        <dbReference type="PROSITE" id="PS50887"/>
    </source>
</evidence>
<dbReference type="Gene3D" id="3.30.70.270">
    <property type="match status" value="1"/>
</dbReference>
<dbReference type="RefSeq" id="WP_341410810.1">
    <property type="nucleotide sequence ID" value="NZ_JBBUTH010000007.1"/>
</dbReference>
<reference evidence="4 5" key="1">
    <citation type="submission" date="2024-04" db="EMBL/GenBank/DDBJ databases">
        <title>Novel species of the genus Ideonella isolated from streams.</title>
        <authorList>
            <person name="Lu H."/>
        </authorList>
    </citation>
    <scope>NUCLEOTIDE SEQUENCE [LARGE SCALE GENOMIC DNA]</scope>
    <source>
        <strain evidence="4 5">DXS22W</strain>
    </source>
</reference>
<evidence type="ECO:0000313" key="4">
    <source>
        <dbReference type="EMBL" id="MEK8051119.1"/>
    </source>
</evidence>
<feature type="compositionally biased region" description="Basic and acidic residues" evidence="1">
    <location>
        <begin position="1"/>
        <end position="13"/>
    </location>
</feature>
<dbReference type="NCBIfam" id="TIGR00254">
    <property type="entry name" value="GGDEF"/>
    <property type="match status" value="1"/>
</dbReference>
<keyword evidence="2" id="KW-0472">Membrane</keyword>
<name>A0ABU9CGY7_9BURK</name>